<keyword evidence="2" id="KW-1185">Reference proteome</keyword>
<reference evidence="1 2" key="1">
    <citation type="submission" date="2014-02" db="EMBL/GenBank/DDBJ databases">
        <title>Diversity of Thermotogales isolates from hydrothermal vents.</title>
        <authorList>
            <person name="Haverkamp T.H.A."/>
            <person name="Lossouarn J."/>
            <person name="Geslin C."/>
            <person name="Nesbo C.L."/>
        </authorList>
    </citation>
    <scope>NUCLEOTIDE SEQUENCE [LARGE SCALE GENOMIC DNA]</scope>
    <source>
        <strain evidence="1 2">431</strain>
    </source>
</reference>
<accession>A0ABM6GGX6</accession>
<protein>
    <submittedName>
        <fullName evidence="1">Uncharacterized protein</fullName>
    </submittedName>
</protein>
<sequence>MIKKYLIFLIVVMSFFSFAMRKIENPALNDENFNSFGFSYSTYFSSNWITKFGLFYGEQEQDLFGKIYLFTEDASTESMNKIGYLLNAKSSKFQWGIDFEVGRFKNSTSEGYSFNMGVGFLSEVVNYVKIGAFVKELTLFAQSPFEFFKPDVGINLIVGNEMYRFLTDFVFVKQEYFQFSVGPELNFDLLGFGLFWSPEYIISSDSFFNKLNGYIVVNVEKIRILLDFFYSVDRNTITNLPMHYENALYGYSLAFWVGF</sequence>
<proteinExistence type="predicted"/>
<dbReference type="RefSeq" id="WP_012057623.1">
    <property type="nucleotide sequence ID" value="NZ_CP007389.1"/>
</dbReference>
<evidence type="ECO:0000313" key="2">
    <source>
        <dbReference type="Proteomes" id="UP000185490"/>
    </source>
</evidence>
<dbReference type="EMBL" id="CP007389">
    <property type="protein sequence ID" value="APT74902.1"/>
    <property type="molecule type" value="Genomic_DNA"/>
</dbReference>
<dbReference type="Proteomes" id="UP000185490">
    <property type="component" value="Chromosome"/>
</dbReference>
<name>A0ABM6GGX6_9BACT</name>
<evidence type="ECO:0000313" key="1">
    <source>
        <dbReference type="EMBL" id="APT74902.1"/>
    </source>
</evidence>
<organism evidence="1 2">
    <name type="scientific">Thermosipho melanesiensis</name>
    <dbReference type="NCBI Taxonomy" id="46541"/>
    <lineage>
        <taxon>Bacteria</taxon>
        <taxon>Thermotogati</taxon>
        <taxon>Thermotogota</taxon>
        <taxon>Thermotogae</taxon>
        <taxon>Thermotogales</taxon>
        <taxon>Fervidobacteriaceae</taxon>
        <taxon>Thermosipho</taxon>
    </lineage>
</organism>
<gene>
    <name evidence="1" type="ORF">BW47_07505</name>
</gene>